<evidence type="ECO:0000256" key="1">
    <source>
        <dbReference type="ARBA" id="ARBA00000316"/>
    </source>
</evidence>
<dbReference type="RefSeq" id="WP_119514039.1">
    <property type="nucleotide sequence ID" value="NZ_QXFK01000018.1"/>
</dbReference>
<evidence type="ECO:0000256" key="8">
    <source>
        <dbReference type="PIRSR" id="PIRSR600821-50"/>
    </source>
</evidence>
<keyword evidence="12" id="KW-1185">Reference proteome</keyword>
<feature type="active site" description="Proton acceptor; specific for L-alanine" evidence="7">
    <location>
        <position position="262"/>
    </location>
</feature>
<comment type="function">
    <text evidence="7">Catalyzes the interconversion of L-alanine and D-alanine. May also act on other amino acids.</text>
</comment>
<evidence type="ECO:0000313" key="12">
    <source>
        <dbReference type="Proteomes" id="UP000285092"/>
    </source>
</evidence>
<dbReference type="InterPro" id="IPR000821">
    <property type="entry name" value="Ala_racemase"/>
</dbReference>
<sequence>MQSHIAIDAFSSRLGTDLDAIRANYRTIARRIAPARCGAVVKANAYGLGVTMVGPALYREGCRTFFVAQLCETGPLAQVIGGDAEIFVLNGIDPGSEALCAERGFVPVLNSATQVERWRTLARSNGRSLPAALQVDSGMSRLGLPSTAAIALANDPAFAREVDLRLVMTHLACADEPARPANAEQLARFRMVHAHFPGVPGSIANSGGIFLPGEFHGELARPGVALFGVDPGPHAEGLQPVVRLDARVLQIRTIEAGAGVGYGFEHIARGQQRLATIAIGYADGWPRCLGGVGAAWHSGTRLPIVGRVSMDSTTVDIGALPEGALREGDFVELIGPSQSLDNVARDAGTIAYEILTQLGARHARIYLENGAAQVRAPGSYP</sequence>
<evidence type="ECO:0000259" key="10">
    <source>
        <dbReference type="SMART" id="SM01005"/>
    </source>
</evidence>
<dbReference type="Pfam" id="PF01168">
    <property type="entry name" value="Ala_racemase_N"/>
    <property type="match status" value="1"/>
</dbReference>
<feature type="binding site" evidence="7 9">
    <location>
        <position position="310"/>
    </location>
    <ligand>
        <name>substrate</name>
    </ligand>
</feature>
<dbReference type="EMBL" id="QXFK01000018">
    <property type="protein sequence ID" value="RIV76981.1"/>
    <property type="molecule type" value="Genomic_DNA"/>
</dbReference>
<dbReference type="PRINTS" id="PR00992">
    <property type="entry name" value="ALARACEMASE"/>
</dbReference>
<feature type="active site" description="Proton acceptor; specific for D-alanine" evidence="7">
    <location>
        <position position="42"/>
    </location>
</feature>
<evidence type="ECO:0000256" key="5">
    <source>
        <dbReference type="ARBA" id="ARBA00022898"/>
    </source>
</evidence>
<dbReference type="AlphaFoldDB" id="A0A418NFB0"/>
<dbReference type="PROSITE" id="PS00395">
    <property type="entry name" value="ALANINE_RACEMASE"/>
    <property type="match status" value="1"/>
</dbReference>
<feature type="modified residue" description="N6-(pyridoxal phosphate)lysine" evidence="7 8">
    <location>
        <position position="42"/>
    </location>
</feature>
<dbReference type="InterPro" id="IPR001608">
    <property type="entry name" value="Ala_racemase_N"/>
</dbReference>
<accession>A0A418NFB0</accession>
<dbReference type="GO" id="GO:0030632">
    <property type="term" value="P:D-alanine biosynthetic process"/>
    <property type="evidence" value="ECO:0007669"/>
    <property type="project" value="UniProtKB-UniRule"/>
</dbReference>
<dbReference type="Pfam" id="PF00842">
    <property type="entry name" value="Ala_racemase_C"/>
    <property type="match status" value="1"/>
</dbReference>
<comment type="pathway">
    <text evidence="7">Amino-acid biosynthesis; D-alanine biosynthesis; D-alanine from L-alanine: step 1/1.</text>
</comment>
<evidence type="ECO:0000256" key="3">
    <source>
        <dbReference type="ARBA" id="ARBA00007880"/>
    </source>
</evidence>
<dbReference type="CDD" id="cd00430">
    <property type="entry name" value="PLPDE_III_AR"/>
    <property type="match status" value="1"/>
</dbReference>
<evidence type="ECO:0000256" key="9">
    <source>
        <dbReference type="PIRSR" id="PIRSR600821-52"/>
    </source>
</evidence>
<dbReference type="HAMAP" id="MF_01201">
    <property type="entry name" value="Ala_racemase"/>
    <property type="match status" value="1"/>
</dbReference>
<keyword evidence="6 7" id="KW-0413">Isomerase</keyword>
<evidence type="ECO:0000256" key="6">
    <source>
        <dbReference type="ARBA" id="ARBA00023235"/>
    </source>
</evidence>
<evidence type="ECO:0000313" key="11">
    <source>
        <dbReference type="EMBL" id="RIV76981.1"/>
    </source>
</evidence>
<dbReference type="InterPro" id="IPR020622">
    <property type="entry name" value="Ala_racemase_pyridoxalP-BS"/>
</dbReference>
<dbReference type="InterPro" id="IPR011079">
    <property type="entry name" value="Ala_racemase_C"/>
</dbReference>
<dbReference type="NCBIfam" id="TIGR00492">
    <property type="entry name" value="alr"/>
    <property type="match status" value="1"/>
</dbReference>
<dbReference type="SUPFAM" id="SSF51419">
    <property type="entry name" value="PLP-binding barrel"/>
    <property type="match status" value="1"/>
</dbReference>
<dbReference type="Proteomes" id="UP000285092">
    <property type="component" value="Unassembled WGS sequence"/>
</dbReference>
<name>A0A418NFB0_9SPHN</name>
<dbReference type="InterPro" id="IPR009006">
    <property type="entry name" value="Ala_racemase/Decarboxylase_C"/>
</dbReference>
<evidence type="ECO:0000256" key="2">
    <source>
        <dbReference type="ARBA" id="ARBA00001933"/>
    </source>
</evidence>
<dbReference type="PANTHER" id="PTHR30511">
    <property type="entry name" value="ALANINE RACEMASE"/>
    <property type="match status" value="1"/>
</dbReference>
<dbReference type="UniPathway" id="UPA00042">
    <property type="reaction ID" value="UER00497"/>
</dbReference>
<organism evidence="11 12">
    <name type="scientific">Pelagerythrobacter aerophilus</name>
    <dbReference type="NCBI Taxonomy" id="2306995"/>
    <lineage>
        <taxon>Bacteria</taxon>
        <taxon>Pseudomonadati</taxon>
        <taxon>Pseudomonadota</taxon>
        <taxon>Alphaproteobacteria</taxon>
        <taxon>Sphingomonadales</taxon>
        <taxon>Erythrobacteraceae</taxon>
        <taxon>Pelagerythrobacter</taxon>
    </lineage>
</organism>
<comment type="caution">
    <text evidence="11">The sequence shown here is derived from an EMBL/GenBank/DDBJ whole genome shotgun (WGS) entry which is preliminary data.</text>
</comment>
<dbReference type="PANTHER" id="PTHR30511:SF0">
    <property type="entry name" value="ALANINE RACEMASE, CATABOLIC-RELATED"/>
    <property type="match status" value="1"/>
</dbReference>
<gene>
    <name evidence="11" type="primary">alr</name>
    <name evidence="11" type="ORF">D2V04_12730</name>
</gene>
<proteinExistence type="inferred from homology"/>
<protein>
    <recommendedName>
        <fullName evidence="4 7">Alanine racemase</fullName>
        <ecNumber evidence="4 7">5.1.1.1</ecNumber>
    </recommendedName>
</protein>
<feature type="binding site" evidence="7 9">
    <location>
        <position position="141"/>
    </location>
    <ligand>
        <name>substrate</name>
    </ligand>
</feature>
<dbReference type="InterPro" id="IPR029066">
    <property type="entry name" value="PLP-binding_barrel"/>
</dbReference>
<feature type="domain" description="Alanine racemase C-terminal" evidence="10">
    <location>
        <begin position="241"/>
        <end position="367"/>
    </location>
</feature>
<dbReference type="Gene3D" id="3.20.20.10">
    <property type="entry name" value="Alanine racemase"/>
    <property type="match status" value="1"/>
</dbReference>
<dbReference type="SUPFAM" id="SSF50621">
    <property type="entry name" value="Alanine racemase C-terminal domain-like"/>
    <property type="match status" value="1"/>
</dbReference>
<comment type="similarity">
    <text evidence="3 7">Belongs to the alanine racemase family.</text>
</comment>
<keyword evidence="5 7" id="KW-0663">Pyridoxal phosphate</keyword>
<reference evidence="11 12" key="1">
    <citation type="submission" date="2018-08" db="EMBL/GenBank/DDBJ databases">
        <title>Altererythrobacter sp.Ery1 and Ery12, the genome sequencing of novel strains in genus Alterythrobacter.</title>
        <authorList>
            <person name="Cheng H."/>
            <person name="Wu Y.-H."/>
            <person name="Fang C."/>
            <person name="Xu X.-W."/>
        </authorList>
    </citation>
    <scope>NUCLEOTIDE SEQUENCE [LARGE SCALE GENOMIC DNA]</scope>
    <source>
        <strain evidence="11 12">Ery1</strain>
    </source>
</reference>
<dbReference type="GO" id="GO:0008784">
    <property type="term" value="F:alanine racemase activity"/>
    <property type="evidence" value="ECO:0007669"/>
    <property type="project" value="UniProtKB-UniRule"/>
</dbReference>
<dbReference type="GO" id="GO:0005829">
    <property type="term" value="C:cytosol"/>
    <property type="evidence" value="ECO:0007669"/>
    <property type="project" value="TreeGrafter"/>
</dbReference>
<dbReference type="EC" id="5.1.1.1" evidence="4 7"/>
<dbReference type="SMART" id="SM01005">
    <property type="entry name" value="Ala_racemase_C"/>
    <property type="match status" value="1"/>
</dbReference>
<dbReference type="Gene3D" id="2.40.37.10">
    <property type="entry name" value="Lyase, Ornithine Decarboxylase, Chain A, domain 1"/>
    <property type="match status" value="1"/>
</dbReference>
<evidence type="ECO:0000256" key="4">
    <source>
        <dbReference type="ARBA" id="ARBA00013089"/>
    </source>
</evidence>
<evidence type="ECO:0000256" key="7">
    <source>
        <dbReference type="HAMAP-Rule" id="MF_01201"/>
    </source>
</evidence>
<comment type="cofactor">
    <cofactor evidence="2 7 8">
        <name>pyridoxal 5'-phosphate</name>
        <dbReference type="ChEBI" id="CHEBI:597326"/>
    </cofactor>
</comment>
<comment type="catalytic activity">
    <reaction evidence="1 7">
        <text>L-alanine = D-alanine</text>
        <dbReference type="Rhea" id="RHEA:20249"/>
        <dbReference type="ChEBI" id="CHEBI:57416"/>
        <dbReference type="ChEBI" id="CHEBI:57972"/>
        <dbReference type="EC" id="5.1.1.1"/>
    </reaction>
</comment>
<dbReference type="OrthoDB" id="9813814at2"/>
<dbReference type="GO" id="GO:0030170">
    <property type="term" value="F:pyridoxal phosphate binding"/>
    <property type="evidence" value="ECO:0007669"/>
    <property type="project" value="UniProtKB-UniRule"/>
</dbReference>